<dbReference type="Pfam" id="PF00392">
    <property type="entry name" value="GntR"/>
    <property type="match status" value="1"/>
</dbReference>
<feature type="domain" description="HTH gntR-type" evidence="4">
    <location>
        <begin position="7"/>
        <end position="74"/>
    </location>
</feature>
<dbReference type="GO" id="GO:0003700">
    <property type="term" value="F:DNA-binding transcription factor activity"/>
    <property type="evidence" value="ECO:0007669"/>
    <property type="project" value="InterPro"/>
</dbReference>
<dbReference type="InterPro" id="IPR011711">
    <property type="entry name" value="GntR_C"/>
</dbReference>
<comment type="caution">
    <text evidence="5">The sequence shown here is derived from an EMBL/GenBank/DDBJ whole genome shotgun (WGS) entry which is preliminary data.</text>
</comment>
<organism evidence="5 6">
    <name type="scientific">Amorphus orientalis</name>
    <dbReference type="NCBI Taxonomy" id="649198"/>
    <lineage>
        <taxon>Bacteria</taxon>
        <taxon>Pseudomonadati</taxon>
        <taxon>Pseudomonadota</taxon>
        <taxon>Alphaproteobacteria</taxon>
        <taxon>Hyphomicrobiales</taxon>
        <taxon>Amorphaceae</taxon>
        <taxon>Amorphus</taxon>
    </lineage>
</organism>
<dbReference type="SUPFAM" id="SSF48008">
    <property type="entry name" value="GntR ligand-binding domain-like"/>
    <property type="match status" value="1"/>
</dbReference>
<evidence type="ECO:0000259" key="4">
    <source>
        <dbReference type="PROSITE" id="PS50949"/>
    </source>
</evidence>
<dbReference type="Gene3D" id="1.10.10.10">
    <property type="entry name" value="Winged helix-like DNA-binding domain superfamily/Winged helix DNA-binding domain"/>
    <property type="match status" value="1"/>
</dbReference>
<dbReference type="AlphaFoldDB" id="A0AAE3VMV0"/>
<dbReference type="InterPro" id="IPR036388">
    <property type="entry name" value="WH-like_DNA-bd_sf"/>
</dbReference>
<reference evidence="5" key="1">
    <citation type="submission" date="2023-07" db="EMBL/GenBank/DDBJ databases">
        <title>Genomic Encyclopedia of Type Strains, Phase IV (KMG-IV): sequencing the most valuable type-strain genomes for metagenomic binning, comparative biology and taxonomic classification.</title>
        <authorList>
            <person name="Goeker M."/>
        </authorList>
    </citation>
    <scope>NUCLEOTIDE SEQUENCE</scope>
    <source>
        <strain evidence="5">DSM 21202</strain>
    </source>
</reference>
<proteinExistence type="predicted"/>
<evidence type="ECO:0000256" key="3">
    <source>
        <dbReference type="ARBA" id="ARBA00023163"/>
    </source>
</evidence>
<evidence type="ECO:0000313" key="6">
    <source>
        <dbReference type="Proteomes" id="UP001229244"/>
    </source>
</evidence>
<dbReference type="SUPFAM" id="SSF46785">
    <property type="entry name" value="Winged helix' DNA-binding domain"/>
    <property type="match status" value="1"/>
</dbReference>
<dbReference type="RefSeq" id="WP_306884741.1">
    <property type="nucleotide sequence ID" value="NZ_JAUSUL010000001.1"/>
</dbReference>
<dbReference type="PROSITE" id="PS50949">
    <property type="entry name" value="HTH_GNTR"/>
    <property type="match status" value="1"/>
</dbReference>
<keyword evidence="1" id="KW-0805">Transcription regulation</keyword>
<keyword evidence="2 5" id="KW-0238">DNA-binding</keyword>
<dbReference type="PANTHER" id="PTHR43537">
    <property type="entry name" value="TRANSCRIPTIONAL REGULATOR, GNTR FAMILY"/>
    <property type="match status" value="1"/>
</dbReference>
<dbReference type="InterPro" id="IPR008920">
    <property type="entry name" value="TF_FadR/GntR_C"/>
</dbReference>
<dbReference type="Pfam" id="PF07729">
    <property type="entry name" value="FCD"/>
    <property type="match status" value="1"/>
</dbReference>
<dbReference type="EMBL" id="JAUSUL010000001">
    <property type="protein sequence ID" value="MDQ0314957.1"/>
    <property type="molecule type" value="Genomic_DNA"/>
</dbReference>
<evidence type="ECO:0000256" key="2">
    <source>
        <dbReference type="ARBA" id="ARBA00023125"/>
    </source>
</evidence>
<dbReference type="SMART" id="SM00895">
    <property type="entry name" value="FCD"/>
    <property type="match status" value="1"/>
</dbReference>
<name>A0AAE3VMV0_9HYPH</name>
<dbReference type="PANTHER" id="PTHR43537:SF5">
    <property type="entry name" value="UXU OPERON TRANSCRIPTIONAL REGULATOR"/>
    <property type="match status" value="1"/>
</dbReference>
<dbReference type="CDD" id="cd07377">
    <property type="entry name" value="WHTH_GntR"/>
    <property type="match status" value="1"/>
</dbReference>
<protein>
    <submittedName>
        <fullName evidence="5">DNA-binding GntR family transcriptional regulator</fullName>
    </submittedName>
</protein>
<evidence type="ECO:0000256" key="1">
    <source>
        <dbReference type="ARBA" id="ARBA00023015"/>
    </source>
</evidence>
<keyword evidence="6" id="KW-1185">Reference proteome</keyword>
<gene>
    <name evidence="5" type="ORF">J2S73_001394</name>
</gene>
<evidence type="ECO:0000313" key="5">
    <source>
        <dbReference type="EMBL" id="MDQ0314957.1"/>
    </source>
</evidence>
<accession>A0AAE3VMV0</accession>
<dbReference type="GO" id="GO:0003677">
    <property type="term" value="F:DNA binding"/>
    <property type="evidence" value="ECO:0007669"/>
    <property type="project" value="UniProtKB-KW"/>
</dbReference>
<dbReference type="InterPro" id="IPR036390">
    <property type="entry name" value="WH_DNA-bd_sf"/>
</dbReference>
<dbReference type="Gene3D" id="1.20.120.530">
    <property type="entry name" value="GntR ligand-binding domain-like"/>
    <property type="match status" value="1"/>
</dbReference>
<dbReference type="InterPro" id="IPR000524">
    <property type="entry name" value="Tscrpt_reg_HTH_GntR"/>
</dbReference>
<sequence>MTSNDPKAAPDSVYHLIRAAILRLDFAPGSELEEGVLSRMFEVSRTPIREALIRLSSEGLVSIQRGRGARVAMLDLSDLRDYFEGLDLLQRAATRLAAVRRTKEDLKEIEIHLVTFEKASAVFDSIATNDANHALHTAIGAAAHSGRIFAAYHQILSETQRIAHLCFSESARADDRLETHLEKTMADHRQMYEAIRAGDADAAERVAGAHVELFRHRVVDALMSTRLTEPVSVAG</sequence>
<dbReference type="Proteomes" id="UP001229244">
    <property type="component" value="Unassembled WGS sequence"/>
</dbReference>
<keyword evidence="3" id="KW-0804">Transcription</keyword>
<dbReference type="SMART" id="SM00345">
    <property type="entry name" value="HTH_GNTR"/>
    <property type="match status" value="1"/>
</dbReference>